<name>A0ABY6EAL2_9ACTN</name>
<dbReference type="RefSeq" id="WP_263232362.1">
    <property type="nucleotide sequence ID" value="NZ_CP106793.1"/>
</dbReference>
<dbReference type="Proteomes" id="UP001061298">
    <property type="component" value="Chromosome"/>
</dbReference>
<proteinExistence type="predicted"/>
<evidence type="ECO:0000313" key="2">
    <source>
        <dbReference type="Proteomes" id="UP001061298"/>
    </source>
</evidence>
<evidence type="ECO:0008006" key="3">
    <source>
        <dbReference type="Google" id="ProtNLM"/>
    </source>
</evidence>
<keyword evidence="2" id="KW-1185">Reference proteome</keyword>
<dbReference type="EMBL" id="CP106793">
    <property type="protein sequence ID" value="UXY22266.1"/>
    <property type="molecule type" value="Genomic_DNA"/>
</dbReference>
<accession>A0ABY6EAL2</accession>
<organism evidence="1 2">
    <name type="scientific">Streptomyces cynarae</name>
    <dbReference type="NCBI Taxonomy" id="2981134"/>
    <lineage>
        <taxon>Bacteria</taxon>
        <taxon>Bacillati</taxon>
        <taxon>Actinomycetota</taxon>
        <taxon>Actinomycetes</taxon>
        <taxon>Kitasatosporales</taxon>
        <taxon>Streptomycetaceae</taxon>
        <taxon>Streptomyces</taxon>
    </lineage>
</organism>
<sequence length="107" mass="11467">MDTKKRGGLMAGYYKVELDSLASLITQVGECVDEMRSAMRALKDIGPRGTGLAELEKACGDFQESWGYGIGLIADAADGVTKGLAETKNTYEAIEEKIAEEFNVPGT</sequence>
<reference evidence="1" key="1">
    <citation type="submission" date="2022-10" db="EMBL/GenBank/DDBJ databases">
        <authorList>
            <person name="Mo P."/>
        </authorList>
    </citation>
    <scope>NUCLEOTIDE SEQUENCE</scope>
    <source>
        <strain evidence="1">HUAS 13-4</strain>
    </source>
</reference>
<gene>
    <name evidence="1" type="ORF">N8I84_28905</name>
</gene>
<evidence type="ECO:0000313" key="1">
    <source>
        <dbReference type="EMBL" id="UXY22266.1"/>
    </source>
</evidence>
<protein>
    <recommendedName>
        <fullName evidence="3">WXG100 family type VII secretion target</fullName>
    </recommendedName>
</protein>